<evidence type="ECO:0000313" key="4">
    <source>
        <dbReference type="Proteomes" id="UP000596145"/>
    </source>
</evidence>
<dbReference type="RefSeq" id="WP_143336901.1">
    <property type="nucleotide sequence ID" value="NZ_CP066007.1"/>
</dbReference>
<proteinExistence type="predicted"/>
<dbReference type="Proteomes" id="UP000596145">
    <property type="component" value="Chromosome"/>
</dbReference>
<protein>
    <submittedName>
        <fullName evidence="2">Uncharacterized protein</fullName>
    </submittedName>
</protein>
<dbReference type="EMBL" id="CP066007">
    <property type="protein sequence ID" value="QQB47592.1"/>
    <property type="molecule type" value="Genomic_DNA"/>
</dbReference>
<organism evidence="2 4">
    <name type="scientific">Corynebacterium glucuronolyticum</name>
    <dbReference type="NCBI Taxonomy" id="39791"/>
    <lineage>
        <taxon>Bacteria</taxon>
        <taxon>Bacillati</taxon>
        <taxon>Actinomycetota</taxon>
        <taxon>Actinomycetes</taxon>
        <taxon>Mycobacteriales</taxon>
        <taxon>Corynebacteriaceae</taxon>
        <taxon>Corynebacterium</taxon>
    </lineage>
</organism>
<dbReference type="EMBL" id="CP066007">
    <property type="protein sequence ID" value="QQB45340.1"/>
    <property type="molecule type" value="Genomic_DNA"/>
</dbReference>
<feature type="compositionally biased region" description="Basic and acidic residues" evidence="1">
    <location>
        <begin position="46"/>
        <end position="55"/>
    </location>
</feature>
<evidence type="ECO:0000313" key="3">
    <source>
        <dbReference type="EMBL" id="QQB47592.1"/>
    </source>
</evidence>
<accession>A0A7T4BN89</accession>
<gene>
    <name evidence="3" type="ORF">I6I10_06910</name>
    <name evidence="2" type="ORF">I6I10_07280</name>
</gene>
<feature type="region of interest" description="Disordered" evidence="1">
    <location>
        <begin position="23"/>
        <end position="67"/>
    </location>
</feature>
<evidence type="ECO:0000256" key="1">
    <source>
        <dbReference type="SAM" id="MobiDB-lite"/>
    </source>
</evidence>
<dbReference type="AlphaFoldDB" id="A0A7T4BN89"/>
<evidence type="ECO:0000313" key="2">
    <source>
        <dbReference type="EMBL" id="QQB45340.1"/>
    </source>
</evidence>
<name>A0A7T4BN89_9CORY</name>
<reference evidence="2 4" key="1">
    <citation type="submission" date="2020-12" db="EMBL/GenBank/DDBJ databases">
        <title>FDA dAtabase for Regulatory Grade micrObial Sequences (FDA-ARGOS): Supporting development and validation of Infectious Disease Dx tests.</title>
        <authorList>
            <person name="Sproer C."/>
            <person name="Gronow S."/>
            <person name="Severitt S."/>
            <person name="Schroder I."/>
            <person name="Tallon L."/>
            <person name="Sadzewicz L."/>
            <person name="Zhao X."/>
            <person name="Boylan J."/>
            <person name="Ott S."/>
            <person name="Bowen H."/>
            <person name="Vavikolanu K."/>
            <person name="Mehta A."/>
            <person name="Aluvathingal J."/>
            <person name="Nadendla S."/>
            <person name="Lowell S."/>
            <person name="Myers T."/>
            <person name="Yan Y."/>
            <person name="Sichtig H."/>
        </authorList>
    </citation>
    <scope>NUCLEOTIDE SEQUENCE [LARGE SCALE GENOMIC DNA]</scope>
    <source>
        <strain evidence="2 4">FDAARGOS_1053</strain>
    </source>
</reference>
<sequence length="121" mass="13181">MNWLSKSLALDLIAIIIDGLTKASNRIEKEPDPETGDWPPTAPDTEPTKKPEPTESKMPAPAPKPTVTLEEVRDTMVKLTKEKGRSAVRSILDAVDAPKLTKVPEDKLGTVLELAKKELAS</sequence>
<dbReference type="GeneID" id="92760529"/>